<dbReference type="GO" id="GO:0003964">
    <property type="term" value="F:RNA-directed DNA polymerase activity"/>
    <property type="evidence" value="ECO:0007669"/>
    <property type="project" value="UniProtKB-KW"/>
</dbReference>
<evidence type="ECO:0000313" key="2">
    <source>
        <dbReference type="EMBL" id="GJT94498.1"/>
    </source>
</evidence>
<dbReference type="InterPro" id="IPR000477">
    <property type="entry name" value="RT_dom"/>
</dbReference>
<evidence type="ECO:0000313" key="3">
    <source>
        <dbReference type="Proteomes" id="UP001151760"/>
    </source>
</evidence>
<dbReference type="PANTHER" id="PTHR24559">
    <property type="entry name" value="TRANSPOSON TY3-I GAG-POL POLYPROTEIN"/>
    <property type="match status" value="1"/>
</dbReference>
<keyword evidence="2" id="KW-0548">Nucleotidyltransferase</keyword>
<proteinExistence type="predicted"/>
<feature type="domain" description="Reverse transcriptase" evidence="1">
    <location>
        <begin position="95"/>
        <end position="248"/>
    </location>
</feature>
<name>A0ABQ5I364_9ASTR</name>
<comment type="caution">
    <text evidence="2">The sequence shown here is derived from an EMBL/GenBank/DDBJ whole genome shotgun (WGS) entry which is preliminary data.</text>
</comment>
<keyword evidence="2" id="KW-0695">RNA-directed DNA polymerase</keyword>
<protein>
    <submittedName>
        <fullName evidence="2">Reverse transcriptase</fullName>
    </submittedName>
</protein>
<dbReference type="CDD" id="cd01647">
    <property type="entry name" value="RT_LTR"/>
    <property type="match status" value="1"/>
</dbReference>
<dbReference type="PROSITE" id="PS50878">
    <property type="entry name" value="RT_POL"/>
    <property type="match status" value="1"/>
</dbReference>
<gene>
    <name evidence="2" type="ORF">Tco_1090016</name>
</gene>
<accession>A0ABQ5I364</accession>
<dbReference type="PANTHER" id="PTHR24559:SF450">
    <property type="entry name" value="RNA-DIRECTED DNA POLYMERASE HOMOLOG"/>
    <property type="match status" value="1"/>
</dbReference>
<dbReference type="Pfam" id="PF00078">
    <property type="entry name" value="RVT_1"/>
    <property type="match status" value="1"/>
</dbReference>
<reference evidence="2" key="2">
    <citation type="submission" date="2022-01" db="EMBL/GenBank/DDBJ databases">
        <authorList>
            <person name="Yamashiro T."/>
            <person name="Shiraishi A."/>
            <person name="Satake H."/>
            <person name="Nakayama K."/>
        </authorList>
    </citation>
    <scope>NUCLEOTIDE SEQUENCE</scope>
</reference>
<dbReference type="InterPro" id="IPR043128">
    <property type="entry name" value="Rev_trsase/Diguanyl_cyclase"/>
</dbReference>
<dbReference type="InterPro" id="IPR053134">
    <property type="entry name" value="RNA-dir_DNA_polymerase"/>
</dbReference>
<dbReference type="SUPFAM" id="SSF56672">
    <property type="entry name" value="DNA/RNA polymerases"/>
    <property type="match status" value="1"/>
</dbReference>
<dbReference type="InterPro" id="IPR043502">
    <property type="entry name" value="DNA/RNA_pol_sf"/>
</dbReference>
<sequence length="248" mass="29028">MAEKRQNICVLYCDQRYSPGYKCSGQMYCLEVIGCDKIIKDEDGVISVPDNEVEEETMPQVSLNAINRVKSYQTMLYRNPPVQKDAIELMVKELLEARTINNSQSSFSSPIVMVKKKDGTWRICMDYRQLNKYAIKDKFPIQVIEELLDKLNGAKVFLKLDLRSSYHQIRMNEVDIHKTAFRTHEGDYEFLVMPFGLTNAPSTFQALMNAMFKPYLRKFVLVFFDDILIYSKNEKDHWKHLHTVLQIM</sequence>
<reference evidence="2" key="1">
    <citation type="journal article" date="2022" name="Int. J. Mol. Sci.">
        <title>Draft Genome of Tanacetum Coccineum: Genomic Comparison of Closely Related Tanacetum-Family Plants.</title>
        <authorList>
            <person name="Yamashiro T."/>
            <person name="Shiraishi A."/>
            <person name="Nakayama K."/>
            <person name="Satake H."/>
        </authorList>
    </citation>
    <scope>NUCLEOTIDE SEQUENCE</scope>
</reference>
<dbReference type="Proteomes" id="UP001151760">
    <property type="component" value="Unassembled WGS sequence"/>
</dbReference>
<keyword evidence="3" id="KW-1185">Reference proteome</keyword>
<dbReference type="Gene3D" id="3.10.10.10">
    <property type="entry name" value="HIV Type 1 Reverse Transcriptase, subunit A, domain 1"/>
    <property type="match status" value="1"/>
</dbReference>
<keyword evidence="2" id="KW-0808">Transferase</keyword>
<evidence type="ECO:0000259" key="1">
    <source>
        <dbReference type="PROSITE" id="PS50878"/>
    </source>
</evidence>
<dbReference type="Gene3D" id="3.30.70.270">
    <property type="match status" value="1"/>
</dbReference>
<organism evidence="2 3">
    <name type="scientific">Tanacetum coccineum</name>
    <dbReference type="NCBI Taxonomy" id="301880"/>
    <lineage>
        <taxon>Eukaryota</taxon>
        <taxon>Viridiplantae</taxon>
        <taxon>Streptophyta</taxon>
        <taxon>Embryophyta</taxon>
        <taxon>Tracheophyta</taxon>
        <taxon>Spermatophyta</taxon>
        <taxon>Magnoliopsida</taxon>
        <taxon>eudicotyledons</taxon>
        <taxon>Gunneridae</taxon>
        <taxon>Pentapetalae</taxon>
        <taxon>asterids</taxon>
        <taxon>campanulids</taxon>
        <taxon>Asterales</taxon>
        <taxon>Asteraceae</taxon>
        <taxon>Asteroideae</taxon>
        <taxon>Anthemideae</taxon>
        <taxon>Anthemidinae</taxon>
        <taxon>Tanacetum</taxon>
    </lineage>
</organism>
<dbReference type="EMBL" id="BQNB010020301">
    <property type="protein sequence ID" value="GJT94498.1"/>
    <property type="molecule type" value="Genomic_DNA"/>
</dbReference>